<organism evidence="8 9">
    <name type="scientific">Chungangia koreensis</name>
    <dbReference type="NCBI Taxonomy" id="752657"/>
    <lineage>
        <taxon>Bacteria</taxon>
        <taxon>Bacillati</taxon>
        <taxon>Bacillota</taxon>
        <taxon>Bacilli</taxon>
        <taxon>Lactobacillales</taxon>
        <taxon>Chungangia</taxon>
    </lineage>
</organism>
<dbReference type="InterPro" id="IPR036188">
    <property type="entry name" value="FAD/NAD-bd_sf"/>
</dbReference>
<keyword evidence="9" id="KW-1185">Reference proteome</keyword>
<evidence type="ECO:0000256" key="2">
    <source>
        <dbReference type="ARBA" id="ARBA00022630"/>
    </source>
</evidence>
<gene>
    <name evidence="8" type="ORF">ACFOZY_07360</name>
</gene>
<dbReference type="Gene3D" id="3.50.50.60">
    <property type="entry name" value="FAD/NAD(P)-binding domain"/>
    <property type="match status" value="2"/>
</dbReference>
<sequence length="360" mass="39915">MAELYDLTIVGGGPAGLYTAFYAGLRNMKTKIIEYQSNLGGKVLLYPEKMIWDVGGQPPTLGERFGKQLIEQGLTFDPTVCLDTKVERIEKDEHGSFVLLTNNGEKHFSKTVVMANGGGIISPLRLELEGAEKYEMANLHYTVQSLNRFRDKTVLISGGGNAAVDWAVELLPIAKKVIVIYRKDTLSAHEAQVEQLKESNAELLLNTTIETLVSNQEKTAIEEVVLQVEHTGGNVSLKVDEVLINHGYNRDISLEFPQALQPELVDDYYFKGDSTGKTSQPGIFAAGDILTFEGKVNLLVGAFQDAVNAVNQAKQYIDPKADKFGMVSSHNETFVERNRKMISKLLEQEHEYQQSSVTNK</sequence>
<dbReference type="SUPFAM" id="SSF51905">
    <property type="entry name" value="FAD/NAD(P)-binding domain"/>
    <property type="match status" value="1"/>
</dbReference>
<dbReference type="EC" id="1.18.1.2" evidence="6"/>
<feature type="binding site" evidence="6">
    <location>
        <position position="86"/>
    </location>
    <ligand>
        <name>FAD</name>
        <dbReference type="ChEBI" id="CHEBI:57692"/>
    </ligand>
</feature>
<name>A0ABV8X4N8_9LACT</name>
<dbReference type="PANTHER" id="PTHR48105">
    <property type="entry name" value="THIOREDOXIN REDUCTASE 1-RELATED-RELATED"/>
    <property type="match status" value="1"/>
</dbReference>
<evidence type="ECO:0000256" key="1">
    <source>
        <dbReference type="ARBA" id="ARBA00011738"/>
    </source>
</evidence>
<keyword evidence="4 6" id="KW-0521">NADP</keyword>
<dbReference type="InterPro" id="IPR023753">
    <property type="entry name" value="FAD/NAD-binding_dom"/>
</dbReference>
<reference evidence="9" key="1">
    <citation type="journal article" date="2019" name="Int. J. Syst. Evol. Microbiol.">
        <title>The Global Catalogue of Microorganisms (GCM) 10K type strain sequencing project: providing services to taxonomists for standard genome sequencing and annotation.</title>
        <authorList>
            <consortium name="The Broad Institute Genomics Platform"/>
            <consortium name="The Broad Institute Genome Sequencing Center for Infectious Disease"/>
            <person name="Wu L."/>
            <person name="Ma J."/>
        </authorList>
    </citation>
    <scope>NUCLEOTIDE SEQUENCE [LARGE SCALE GENOMIC DNA]</scope>
    <source>
        <strain evidence="9">CCUG 59778</strain>
    </source>
</reference>
<evidence type="ECO:0000313" key="9">
    <source>
        <dbReference type="Proteomes" id="UP001595817"/>
    </source>
</evidence>
<protein>
    <recommendedName>
        <fullName evidence="6">Ferredoxin--NADP reductase</fullName>
        <shortName evidence="6">FNR</shortName>
        <shortName evidence="6">Fd-NADP(+) reductase</shortName>
        <ecNumber evidence="6">1.18.1.2</ecNumber>
    </recommendedName>
</protein>
<evidence type="ECO:0000259" key="7">
    <source>
        <dbReference type="Pfam" id="PF07992"/>
    </source>
</evidence>
<dbReference type="Proteomes" id="UP001595817">
    <property type="component" value="Unassembled WGS sequence"/>
</dbReference>
<comment type="caution">
    <text evidence="6">Lacks conserved residue(s) required for the propagation of feature annotation.</text>
</comment>
<proteinExistence type="inferred from homology"/>
<feature type="binding site" evidence="6">
    <location>
        <position position="46"/>
    </location>
    <ligand>
        <name>FAD</name>
        <dbReference type="ChEBI" id="CHEBI:57692"/>
    </ligand>
</feature>
<feature type="binding site" evidence="6">
    <location>
        <position position="288"/>
    </location>
    <ligand>
        <name>FAD</name>
        <dbReference type="ChEBI" id="CHEBI:57692"/>
    </ligand>
</feature>
<comment type="similarity">
    <text evidence="6">Belongs to the ferredoxin--NADP reductase type 2 family.</text>
</comment>
<dbReference type="Pfam" id="PF07992">
    <property type="entry name" value="Pyr_redox_2"/>
    <property type="match status" value="1"/>
</dbReference>
<feature type="binding site" evidence="6">
    <location>
        <position position="34"/>
    </location>
    <ligand>
        <name>FAD</name>
        <dbReference type="ChEBI" id="CHEBI:57692"/>
    </ligand>
</feature>
<feature type="binding site" evidence="6">
    <location>
        <position position="329"/>
    </location>
    <ligand>
        <name>FAD</name>
        <dbReference type="ChEBI" id="CHEBI:57692"/>
    </ligand>
</feature>
<evidence type="ECO:0000256" key="6">
    <source>
        <dbReference type="HAMAP-Rule" id="MF_01685"/>
    </source>
</evidence>
<accession>A0ABV8X4N8</accession>
<dbReference type="EMBL" id="JBHSEC010000012">
    <property type="protein sequence ID" value="MFC4410253.1"/>
    <property type="molecule type" value="Genomic_DNA"/>
</dbReference>
<comment type="caution">
    <text evidence="8">The sequence shown here is derived from an EMBL/GenBank/DDBJ whole genome shotgun (WGS) entry which is preliminary data.</text>
</comment>
<keyword evidence="5 6" id="KW-0560">Oxidoreductase</keyword>
<comment type="subunit">
    <text evidence="1 6">Homodimer.</text>
</comment>
<dbReference type="HAMAP" id="MF_01685">
    <property type="entry name" value="FENR2"/>
    <property type="match status" value="1"/>
</dbReference>
<comment type="cofactor">
    <cofactor evidence="6">
        <name>FAD</name>
        <dbReference type="ChEBI" id="CHEBI:57692"/>
    </cofactor>
    <text evidence="6">Binds 1 FAD per subunit.</text>
</comment>
<dbReference type="InterPro" id="IPR050097">
    <property type="entry name" value="Ferredoxin-NADP_redctase_2"/>
</dbReference>
<dbReference type="InterPro" id="IPR022890">
    <property type="entry name" value="Fd--NADP_Rdtase_type_2"/>
</dbReference>
<feature type="domain" description="FAD/NAD(P)-binding" evidence="7">
    <location>
        <begin position="5"/>
        <end position="313"/>
    </location>
</feature>
<evidence type="ECO:0000256" key="4">
    <source>
        <dbReference type="ARBA" id="ARBA00022857"/>
    </source>
</evidence>
<dbReference type="RefSeq" id="WP_378153887.1">
    <property type="nucleotide sequence ID" value="NZ_JBHSEC010000012.1"/>
</dbReference>
<keyword evidence="2 6" id="KW-0285">Flavoprotein</keyword>
<evidence type="ECO:0000256" key="5">
    <source>
        <dbReference type="ARBA" id="ARBA00023002"/>
    </source>
</evidence>
<keyword evidence="3 6" id="KW-0274">FAD</keyword>
<evidence type="ECO:0000313" key="8">
    <source>
        <dbReference type="EMBL" id="MFC4410253.1"/>
    </source>
</evidence>
<feature type="binding site" evidence="6">
    <location>
        <position position="42"/>
    </location>
    <ligand>
        <name>FAD</name>
        <dbReference type="ChEBI" id="CHEBI:57692"/>
    </ligand>
</feature>
<feature type="binding site" evidence="6">
    <location>
        <position position="121"/>
    </location>
    <ligand>
        <name>FAD</name>
        <dbReference type="ChEBI" id="CHEBI:57692"/>
    </ligand>
</feature>
<evidence type="ECO:0000256" key="3">
    <source>
        <dbReference type="ARBA" id="ARBA00022827"/>
    </source>
</evidence>
<comment type="catalytic activity">
    <reaction evidence="6">
        <text>2 reduced [2Fe-2S]-[ferredoxin] + NADP(+) + H(+) = 2 oxidized [2Fe-2S]-[ferredoxin] + NADPH</text>
        <dbReference type="Rhea" id="RHEA:20125"/>
        <dbReference type="Rhea" id="RHEA-COMP:10000"/>
        <dbReference type="Rhea" id="RHEA-COMP:10001"/>
        <dbReference type="ChEBI" id="CHEBI:15378"/>
        <dbReference type="ChEBI" id="CHEBI:33737"/>
        <dbReference type="ChEBI" id="CHEBI:33738"/>
        <dbReference type="ChEBI" id="CHEBI:57783"/>
        <dbReference type="ChEBI" id="CHEBI:58349"/>
        <dbReference type="EC" id="1.18.1.2"/>
    </reaction>
</comment>
<dbReference type="PRINTS" id="PR00368">
    <property type="entry name" value="FADPNR"/>
</dbReference>
<dbReference type="PRINTS" id="PR00469">
    <property type="entry name" value="PNDRDTASEII"/>
</dbReference>